<dbReference type="PROSITE" id="PS50262">
    <property type="entry name" value="G_PROTEIN_RECEP_F1_2"/>
    <property type="match status" value="2"/>
</dbReference>
<feature type="transmembrane region" description="Helical" evidence="5">
    <location>
        <begin position="159"/>
        <end position="180"/>
    </location>
</feature>
<evidence type="ECO:0000256" key="1">
    <source>
        <dbReference type="ARBA" id="ARBA00004370"/>
    </source>
</evidence>
<feature type="transmembrane region" description="Helical" evidence="5">
    <location>
        <begin position="66"/>
        <end position="90"/>
    </location>
</feature>
<proteinExistence type="predicted"/>
<dbReference type="HOGENOM" id="CLU_017141_0_0_1"/>
<dbReference type="AlphaFoldDB" id="G0P0I5"/>
<dbReference type="eggNOG" id="ENOG502TJBY">
    <property type="taxonomic scope" value="Eukaryota"/>
</dbReference>
<keyword evidence="2 5" id="KW-0812">Transmembrane</keyword>
<feature type="transmembrane region" description="Helical" evidence="5">
    <location>
        <begin position="317"/>
        <end position="335"/>
    </location>
</feature>
<dbReference type="EMBL" id="GL380000">
    <property type="protein sequence ID" value="EGT41725.1"/>
    <property type="molecule type" value="Genomic_DNA"/>
</dbReference>
<feature type="transmembrane region" description="Helical" evidence="5">
    <location>
        <begin position="129"/>
        <end position="147"/>
    </location>
</feature>
<evidence type="ECO:0000256" key="2">
    <source>
        <dbReference type="ARBA" id="ARBA00022692"/>
    </source>
</evidence>
<evidence type="ECO:0000256" key="5">
    <source>
        <dbReference type="SAM" id="Phobius"/>
    </source>
</evidence>
<dbReference type="Gene3D" id="1.20.1070.10">
    <property type="entry name" value="Rhodopsin 7-helix transmembrane proteins"/>
    <property type="match status" value="2"/>
</dbReference>
<feature type="transmembrane region" description="Helical" evidence="5">
    <location>
        <begin position="551"/>
        <end position="578"/>
    </location>
</feature>
<name>G0P0I5_CAEBE</name>
<dbReference type="Proteomes" id="UP000008068">
    <property type="component" value="Unassembled WGS sequence"/>
</dbReference>
<accession>G0P0I5</accession>
<feature type="transmembrane region" description="Helical" evidence="5">
    <location>
        <begin position="347"/>
        <end position="367"/>
    </location>
</feature>
<dbReference type="InParanoid" id="G0P0I5"/>
<feature type="domain" description="G-protein coupled receptors family 1 profile" evidence="6">
    <location>
        <begin position="51"/>
        <end position="336"/>
    </location>
</feature>
<dbReference type="SUPFAM" id="SSF81321">
    <property type="entry name" value="Family A G protein-coupled receptor-like"/>
    <property type="match status" value="2"/>
</dbReference>
<evidence type="ECO:0000259" key="6">
    <source>
        <dbReference type="PROSITE" id="PS50262"/>
    </source>
</evidence>
<feature type="transmembrane region" description="Helical" evidence="5">
    <location>
        <begin position="232"/>
        <end position="253"/>
    </location>
</feature>
<dbReference type="PANTHER" id="PTHR22751">
    <property type="entry name" value="G-PROTEIN COUPLED RECEPTOR-RELATED"/>
    <property type="match status" value="1"/>
</dbReference>
<keyword evidence="3 5" id="KW-1133">Transmembrane helix</keyword>
<comment type="subcellular location">
    <subcellularLocation>
        <location evidence="1">Membrane</location>
    </subcellularLocation>
</comment>
<evidence type="ECO:0000256" key="3">
    <source>
        <dbReference type="ARBA" id="ARBA00022989"/>
    </source>
</evidence>
<feature type="transmembrane region" description="Helical" evidence="5">
    <location>
        <begin position="434"/>
        <end position="457"/>
    </location>
</feature>
<keyword evidence="8" id="KW-1185">Reference proteome</keyword>
<dbReference type="OrthoDB" id="5864054at2759"/>
<evidence type="ECO:0000313" key="7">
    <source>
        <dbReference type="EMBL" id="EGT41725.1"/>
    </source>
</evidence>
<dbReference type="GO" id="GO:0008528">
    <property type="term" value="F:G protein-coupled peptide receptor activity"/>
    <property type="evidence" value="ECO:0007669"/>
    <property type="project" value="InterPro"/>
</dbReference>
<organism evidence="8">
    <name type="scientific">Caenorhabditis brenneri</name>
    <name type="common">Nematode worm</name>
    <dbReference type="NCBI Taxonomy" id="135651"/>
    <lineage>
        <taxon>Eukaryota</taxon>
        <taxon>Metazoa</taxon>
        <taxon>Ecdysozoa</taxon>
        <taxon>Nematoda</taxon>
        <taxon>Chromadorea</taxon>
        <taxon>Rhabditida</taxon>
        <taxon>Rhabditina</taxon>
        <taxon>Rhabditomorpha</taxon>
        <taxon>Rhabditoidea</taxon>
        <taxon>Rhabditidae</taxon>
        <taxon>Peloderinae</taxon>
        <taxon>Caenorhabditis</taxon>
    </lineage>
</organism>
<keyword evidence="4 5" id="KW-0472">Membrane</keyword>
<protein>
    <recommendedName>
        <fullName evidence="6">G-protein coupled receptors family 1 profile domain-containing protein</fullName>
    </recommendedName>
</protein>
<evidence type="ECO:0000256" key="4">
    <source>
        <dbReference type="ARBA" id="ARBA00023136"/>
    </source>
</evidence>
<feature type="transmembrane region" description="Helical" evidence="5">
    <location>
        <begin position="590"/>
        <end position="613"/>
    </location>
</feature>
<dbReference type="InterPro" id="IPR017452">
    <property type="entry name" value="GPCR_Rhodpsn_7TM"/>
</dbReference>
<dbReference type="STRING" id="135651.G0P0I5"/>
<feature type="transmembrane region" description="Helical" evidence="5">
    <location>
        <begin position="12"/>
        <end position="30"/>
    </location>
</feature>
<feature type="transmembrane region" description="Helical" evidence="5">
    <location>
        <begin position="42"/>
        <end position="59"/>
    </location>
</feature>
<feature type="transmembrane region" description="Helical" evidence="5">
    <location>
        <begin position="274"/>
        <end position="297"/>
    </location>
</feature>
<dbReference type="InterPro" id="IPR019427">
    <property type="entry name" value="7TM_GPCR_serpentine_rcpt_Srw"/>
</dbReference>
<dbReference type="Pfam" id="PF10324">
    <property type="entry name" value="7TM_GPCR_Srw"/>
    <property type="match status" value="2"/>
</dbReference>
<evidence type="ECO:0000313" key="8">
    <source>
        <dbReference type="Proteomes" id="UP000008068"/>
    </source>
</evidence>
<feature type="domain" description="G-protein coupled receptors family 1 profile" evidence="6">
    <location>
        <begin position="328"/>
        <end position="610"/>
    </location>
</feature>
<feature type="transmembrane region" description="Helical" evidence="5">
    <location>
        <begin position="513"/>
        <end position="530"/>
    </location>
</feature>
<reference evidence="8" key="1">
    <citation type="submission" date="2011-07" db="EMBL/GenBank/DDBJ databases">
        <authorList>
            <consortium name="Caenorhabditis brenneri Sequencing and Analysis Consortium"/>
            <person name="Wilson R.K."/>
        </authorList>
    </citation>
    <scope>NUCLEOTIDE SEQUENCE [LARGE SCALE GENOMIC DNA]</scope>
    <source>
        <strain evidence="8">PB2801</strain>
    </source>
</reference>
<dbReference type="PANTHER" id="PTHR22751:SF101">
    <property type="entry name" value="G-PROTEIN COUPLED RECEPTORS FAMILY 1 PROFILE DOMAIN-CONTAINING PROTEIN"/>
    <property type="match status" value="1"/>
</dbReference>
<sequence length="639" mass="72798">MTKINSIGDAAALFPSFQNLDFLIALFSFFEKNGLRCLEIEFYIAIIGLFLTTFHVYILTRKSMMISSVISIMICIGLCDGISMICAISTKNMVYSFYRDECTPPLIFIKFHIFNVLGTIRDDVMRCSMWLGLLMALIRYLVVRFAARPGFQRVSTLSFGFYSTGVAFLLSTVFSFLNVIRTRVVETGSWLPADSCELEKNYTWVVYEYRMNDVFQANNRLLHRIFTFINGVASRIIPCYLLPVLTFLLIMEIRKTRKQVPTTSNLFRQRTERTTILVIAMTVTFFIASLPAGISTVFKSIYADEGFIKYGLLSVQVEFYTAIAGLLLTMCHVFILTRKPMMTSSIISIMIGIGMFDALSMTFAISLKNLTYNFYRDECTPPFTLFAFYAFLVLAHSRDNMMRCSIWLGLLMALIRILSLRFTSKPGFRKMNDLSFGFSAAFVAFLFSCAITFSIAFRSRVKDGGVWTPGEKCQVNSSEIFVIYQQQTSEIYLANDRLLLRIVTFVNGVSTKLIPSILLPIFTFILILQIQQAKRKITISSAHVQKRTDKTTYLVIFMSATFFIASLPAGVFSLFQVMYSDTGFLWLTSLADHFCTMILTINASIHCVICFTISTDYRKQTKMILGIQQKKIMTISQFT</sequence>
<dbReference type="GO" id="GO:0016020">
    <property type="term" value="C:membrane"/>
    <property type="evidence" value="ECO:0007669"/>
    <property type="project" value="UniProtKB-SubCell"/>
</dbReference>
<gene>
    <name evidence="7" type="ORF">CAEBREN_25023</name>
</gene>